<dbReference type="Pfam" id="PF00248">
    <property type="entry name" value="Aldo_ket_red"/>
    <property type="match status" value="1"/>
</dbReference>
<dbReference type="Proteomes" id="UP000028870">
    <property type="component" value="Unassembled WGS sequence"/>
</dbReference>
<comment type="caution">
    <text evidence="2">The sequence shown here is derived from an EMBL/GenBank/DDBJ whole genome shotgun (WGS) entry which is preliminary data.</text>
</comment>
<dbReference type="Gene3D" id="3.20.20.100">
    <property type="entry name" value="NADP-dependent oxidoreductase domain"/>
    <property type="match status" value="1"/>
</dbReference>
<feature type="domain" description="NADP-dependent oxidoreductase" evidence="1">
    <location>
        <begin position="19"/>
        <end position="325"/>
    </location>
</feature>
<dbReference type="InterPro" id="IPR020471">
    <property type="entry name" value="AKR"/>
</dbReference>
<dbReference type="EMBL" id="CCBB010000003">
    <property type="protein sequence ID" value="CDO11124.1"/>
    <property type="molecule type" value="Genomic_DNA"/>
</dbReference>
<dbReference type="InterPro" id="IPR036812">
    <property type="entry name" value="NAD(P)_OxRdtase_dom_sf"/>
</dbReference>
<organism evidence="2 3">
    <name type="scientific">Mycolicibacterium cosmeticum</name>
    <dbReference type="NCBI Taxonomy" id="258533"/>
    <lineage>
        <taxon>Bacteria</taxon>
        <taxon>Bacillati</taxon>
        <taxon>Actinomycetota</taxon>
        <taxon>Actinomycetes</taxon>
        <taxon>Mycobacteriales</taxon>
        <taxon>Mycobacteriaceae</taxon>
        <taxon>Mycolicibacterium</taxon>
    </lineage>
</organism>
<sequence length="339" mass="36717">MKVSQETIHERSKLAFTAIGYGGAPIGNFNGTFTESAAADMVAQSWDQGVRYFDTAPGYGNGLSEYRLGHALRTYDRSQLVLSTKVGRVLTPSLNAPNQDGQYQNIPPLVASFDYSYDGVMRAVEQSMQRMLTDRFDALFVHDCDRFTHGSGQPEYFRQAIVSAFPALEALREQGVVKAIGFGVNETDVMTEAVKTTDSDLCLLAGRYTLLEQEPLDELLPICAERGIGIVLGGVYNSGVLATGPVVGARFNYGPAPKDVLAKAGRIEEICGRHGVALPAVALQFAYAHPAVVSVCIGARNAVQQRRNAELFETPVPQEVWDDLRTAGLIREDAPTPAA</sequence>
<proteinExistence type="predicted"/>
<dbReference type="GO" id="GO:0016491">
    <property type="term" value="F:oxidoreductase activity"/>
    <property type="evidence" value="ECO:0007669"/>
    <property type="project" value="InterPro"/>
</dbReference>
<protein>
    <submittedName>
        <fullName evidence="2">Aldo/keto reductase</fullName>
    </submittedName>
</protein>
<dbReference type="STRING" id="258533.BN977_05965"/>
<dbReference type="InterPro" id="IPR023210">
    <property type="entry name" value="NADP_OxRdtase_dom"/>
</dbReference>
<dbReference type="OrthoDB" id="9768851at2"/>
<dbReference type="PANTHER" id="PTHR42686">
    <property type="entry name" value="GH17980P-RELATED"/>
    <property type="match status" value="1"/>
</dbReference>
<name>W9AZA1_MYCCO</name>
<evidence type="ECO:0000259" key="1">
    <source>
        <dbReference type="Pfam" id="PF00248"/>
    </source>
</evidence>
<keyword evidence="3" id="KW-1185">Reference proteome</keyword>
<reference evidence="2" key="1">
    <citation type="submission" date="2014-03" db="EMBL/GenBank/DDBJ databases">
        <title>Draft Genome Sequence of Mycobacterium cosmeticum DSM 44829.</title>
        <authorList>
            <person name="Croce O."/>
            <person name="Robert C."/>
            <person name="Raoult D."/>
            <person name="Drancourt M."/>
        </authorList>
    </citation>
    <scope>NUCLEOTIDE SEQUENCE [LARGE SCALE GENOMIC DNA]</scope>
    <source>
        <strain evidence="2">DSM 44829</strain>
    </source>
</reference>
<dbReference type="AlphaFoldDB" id="W9AZA1"/>
<dbReference type="PANTHER" id="PTHR42686:SF1">
    <property type="entry name" value="GH17980P-RELATED"/>
    <property type="match status" value="1"/>
</dbReference>
<evidence type="ECO:0000313" key="2">
    <source>
        <dbReference type="EMBL" id="CDO11124.1"/>
    </source>
</evidence>
<gene>
    <name evidence="2" type="ORF">BN977_05965</name>
</gene>
<dbReference type="SUPFAM" id="SSF51430">
    <property type="entry name" value="NAD(P)-linked oxidoreductase"/>
    <property type="match status" value="1"/>
</dbReference>
<accession>W9AZA1</accession>
<dbReference type="GO" id="GO:0005829">
    <property type="term" value="C:cytosol"/>
    <property type="evidence" value="ECO:0007669"/>
    <property type="project" value="TreeGrafter"/>
</dbReference>
<evidence type="ECO:0000313" key="3">
    <source>
        <dbReference type="Proteomes" id="UP000028870"/>
    </source>
</evidence>
<reference evidence="2" key="2">
    <citation type="submission" date="2014-03" db="EMBL/GenBank/DDBJ databases">
        <authorList>
            <person name="Urmite Genomes"/>
        </authorList>
    </citation>
    <scope>NUCLEOTIDE SEQUENCE</scope>
    <source>
        <strain evidence="2">DSM 44829</strain>
    </source>
</reference>
<dbReference type="RefSeq" id="WP_036403527.1">
    <property type="nucleotide sequence ID" value="NZ_CCBB010000003.1"/>
</dbReference>
<dbReference type="eggNOG" id="COG0667">
    <property type="taxonomic scope" value="Bacteria"/>
</dbReference>